<reference evidence="1" key="1">
    <citation type="submission" date="2022-10" db="EMBL/GenBank/DDBJ databases">
        <authorList>
            <person name="Chen Y."/>
            <person name="Dougan E. K."/>
            <person name="Chan C."/>
            <person name="Rhodes N."/>
            <person name="Thang M."/>
        </authorList>
    </citation>
    <scope>NUCLEOTIDE SEQUENCE</scope>
</reference>
<keyword evidence="3" id="KW-1185">Reference proteome</keyword>
<proteinExistence type="predicted"/>
<name>A0A9P1DBT0_9DINO</name>
<dbReference type="EMBL" id="CAMXCT020003895">
    <property type="protein sequence ID" value="CAL1160186.1"/>
    <property type="molecule type" value="Genomic_DNA"/>
</dbReference>
<dbReference type="EMBL" id="CAMXCT030003895">
    <property type="protein sequence ID" value="CAL4794123.1"/>
    <property type="molecule type" value="Genomic_DNA"/>
</dbReference>
<protein>
    <submittedName>
        <fullName evidence="1">Uncharacterized protein</fullName>
    </submittedName>
</protein>
<organism evidence="1">
    <name type="scientific">Cladocopium goreaui</name>
    <dbReference type="NCBI Taxonomy" id="2562237"/>
    <lineage>
        <taxon>Eukaryota</taxon>
        <taxon>Sar</taxon>
        <taxon>Alveolata</taxon>
        <taxon>Dinophyceae</taxon>
        <taxon>Suessiales</taxon>
        <taxon>Symbiodiniaceae</taxon>
        <taxon>Cladocopium</taxon>
    </lineage>
</organism>
<evidence type="ECO:0000313" key="1">
    <source>
        <dbReference type="EMBL" id="CAI4006811.1"/>
    </source>
</evidence>
<sequence length="112" mass="12389">MASGYPGPYVGRCSPCNDGAQPTSAKDLKDLKPELQDLVLLMRKTLRTVCDELRRIHKGNKLLEEQHRALAGQLADCEVKRSLQACQAQHSVNIANLQPQAQPSQSKPMTRP</sequence>
<gene>
    <name evidence="1" type="ORF">C1SCF055_LOCUS32412</name>
</gene>
<dbReference type="AlphaFoldDB" id="A0A9P1DBT0"/>
<evidence type="ECO:0000313" key="2">
    <source>
        <dbReference type="EMBL" id="CAL1160186.1"/>
    </source>
</evidence>
<reference evidence="2" key="2">
    <citation type="submission" date="2024-04" db="EMBL/GenBank/DDBJ databases">
        <authorList>
            <person name="Chen Y."/>
            <person name="Shah S."/>
            <person name="Dougan E. K."/>
            <person name="Thang M."/>
            <person name="Chan C."/>
        </authorList>
    </citation>
    <scope>NUCLEOTIDE SEQUENCE [LARGE SCALE GENOMIC DNA]</scope>
</reference>
<feature type="non-terminal residue" evidence="1">
    <location>
        <position position="112"/>
    </location>
</feature>
<evidence type="ECO:0000313" key="3">
    <source>
        <dbReference type="Proteomes" id="UP001152797"/>
    </source>
</evidence>
<comment type="caution">
    <text evidence="1">The sequence shown here is derived from an EMBL/GenBank/DDBJ whole genome shotgun (WGS) entry which is preliminary data.</text>
</comment>
<dbReference type="Proteomes" id="UP001152797">
    <property type="component" value="Unassembled WGS sequence"/>
</dbReference>
<dbReference type="EMBL" id="CAMXCT010003895">
    <property type="protein sequence ID" value="CAI4006811.1"/>
    <property type="molecule type" value="Genomic_DNA"/>
</dbReference>
<accession>A0A9P1DBT0</accession>